<dbReference type="Gene3D" id="2.130.10.10">
    <property type="entry name" value="YVTN repeat-like/Quinoprotein amine dehydrogenase"/>
    <property type="match status" value="1"/>
</dbReference>
<feature type="compositionally biased region" description="Polar residues" evidence="6">
    <location>
        <begin position="894"/>
        <end position="908"/>
    </location>
</feature>
<feature type="region of interest" description="Disordered" evidence="6">
    <location>
        <begin position="477"/>
        <end position="496"/>
    </location>
</feature>
<feature type="compositionally biased region" description="Low complexity" evidence="6">
    <location>
        <begin position="1"/>
        <end position="14"/>
    </location>
</feature>
<name>A0ABM1TBU1_LIMPO</name>
<dbReference type="InterPro" id="IPR039911">
    <property type="entry name" value="JIP3/JIP4"/>
</dbReference>
<dbReference type="Gene3D" id="1.20.5.1000">
    <property type="entry name" value="arf6 gtpase in complex with a specific effector, jip4"/>
    <property type="match status" value="1"/>
</dbReference>
<feature type="coiled-coil region" evidence="5">
    <location>
        <begin position="762"/>
        <end position="789"/>
    </location>
</feature>
<dbReference type="Pfam" id="PF19056">
    <property type="entry name" value="WD40_2"/>
    <property type="match status" value="1"/>
</dbReference>
<reference evidence="10" key="1">
    <citation type="submission" date="2025-08" db="UniProtKB">
        <authorList>
            <consortium name="RefSeq"/>
        </authorList>
    </citation>
    <scope>IDENTIFICATION</scope>
    <source>
        <tissue evidence="10">Muscle</tissue>
    </source>
</reference>
<evidence type="ECO:0000256" key="4">
    <source>
        <dbReference type="ARBA" id="ARBA00023054"/>
    </source>
</evidence>
<dbReference type="InterPro" id="IPR032486">
    <property type="entry name" value="JIP_LZII"/>
</dbReference>
<sequence>MDSSPTSSNSSRLSPMQETVYGTNNDDNHVVVSEKVQNLAGSIYQEFQKMIAKYDEDVVKELMPLTVNVLESLDLAYMEIQEHEVELELLREDNEQLITQYEREKQLRKSSEKKLLECECSLDDDRREQMEKIESLESIVRMLELKSKNVSDHAVRLEDKENEMKKEYSKLHERYTELFKTHMDYLERTKILLGSDRLENLSNKQRLGFHLSHVKSGSSFFNMNLENDSIKTIHSPLGFSNVISPNRSLNSHNNLTSELQSTLTTYCAAGIQENSSLSTSKEMLDKSQLTEKIQQNDRGTATKGGWIDGFDDDLSYTINTTPGLEDIEDVSEDVNIGKEQILIKREQRRPNTLYQELRFHDTDALEEVDDGGDISGGYVHPGEFASADSDSETENEQSRKGEKFTDNFFGMGKEVENLIMENNELLATKNALNIVKDDLIAKVDELTGEQEILKEEVKSLDSVKERLMQRVTELEEELKKTKEDVEKNKSDDEEDVPMAQRKRFTRVEMARVLMERNQYKERLMELQEAVRWTGMIRASKSEPAESNRKNKSSIWKFKSQETQKYSYYNLFPSSSCQDISVIFGNLFNASEKPQRKHSPYVNVHYNAPTSHVTPALDAMRKKRLGDRHKGLDFLDSDLRSEKLQQQRAKERREQYKQVRAHVQKDDGRMQAYGWSLPSKTIVPGSKNQAGSSSSSDTSKSNSSNVPVPVPIYCRPLLEKEPGMKIWCASGVNITGGRAAEGGTVIGANICHSSPGEKSAVSSAETVSVIDKLDNELKEYEKEYHKSEENLSSLVWICTSTHSSSKVTVIDANNPADILESFHVCSSHLLCITSVPGAKETDYQMDEKLNNLPQNKKVVKVKGKVSCIARNDKKGEINSSSSKIGNITFISCETGTASNKSQPTESSPQADKEEDKENSSAVPPQMDVTREDVTLQVDGKKEFGQPKQSSQSDLAKHSMPALPQQNQNANDQTEKMSSVLPTMWLGAQNGSIFVHSAVTQWKRCIHSVHLKDSVLSIVHIKGRVFAALADGTVAVFHRAQDRQWDLSNYHVLDLGQPHHSVRCMAVVFSKVWCGYRNRIHVVNSKSLKVIKSFDAHPRKESQVRQMARVGEGVWVSIRLDSTLRLYHAHTYQHLQDVDVEPYVSKMLGTGKLGFSFIRITALLVSCNRLWMGTGNGVTISVPLSEAYKQPEVAETGGKAPGGMMGVSSDSNENVTSDSFIPYCSMAQAQLSFHGHRDSVKFFVAVPGQGGMSTATTLGNAGDSRKNSEGDSESLKSKYVLVISGGEGYIDFRIGDGADDDRNCAVLNSSGEKKIHHGLSKGDRSHLIVWQVAHG</sequence>
<evidence type="ECO:0000259" key="7">
    <source>
        <dbReference type="PROSITE" id="PS51776"/>
    </source>
</evidence>
<keyword evidence="9" id="KW-1185">Reference proteome</keyword>
<feature type="compositionally biased region" description="Polar residues" evidence="6">
    <location>
        <begin position="962"/>
        <end position="972"/>
    </location>
</feature>
<dbReference type="PROSITE" id="PS51777">
    <property type="entry name" value="RH2"/>
    <property type="match status" value="1"/>
</dbReference>
<dbReference type="PANTHER" id="PTHR13886">
    <property type="entry name" value="JNK/SAPK-ASSOCIATED PROTEIN"/>
    <property type="match status" value="1"/>
</dbReference>
<feature type="region of interest" description="Disordered" evidence="6">
    <location>
        <begin position="1"/>
        <end position="25"/>
    </location>
</feature>
<dbReference type="InterPro" id="IPR034743">
    <property type="entry name" value="RH1"/>
</dbReference>
<feature type="region of interest" description="Disordered" evidence="6">
    <location>
        <begin position="368"/>
        <end position="404"/>
    </location>
</feature>
<dbReference type="PROSITE" id="PS51776">
    <property type="entry name" value="RH1"/>
    <property type="match status" value="1"/>
</dbReference>
<protein>
    <submittedName>
        <fullName evidence="10">C-Jun-amino-terminal kinase-interacting protein 4-like isoform X1</fullName>
    </submittedName>
</protein>
<evidence type="ECO:0000256" key="3">
    <source>
        <dbReference type="ARBA" id="ARBA00022490"/>
    </source>
</evidence>
<comment type="similarity">
    <text evidence="2">Belongs to the JIP scaffold family.</text>
</comment>
<keyword evidence="3" id="KW-0963">Cytoplasm</keyword>
<feature type="region of interest" description="Disordered" evidence="6">
    <location>
        <begin position="677"/>
        <end position="705"/>
    </location>
</feature>
<feature type="domain" description="RH1" evidence="7">
    <location>
        <begin position="19"/>
        <end position="107"/>
    </location>
</feature>
<proteinExistence type="inferred from homology"/>
<evidence type="ECO:0000256" key="2">
    <source>
        <dbReference type="ARBA" id="ARBA00009866"/>
    </source>
</evidence>
<dbReference type="InterPro" id="IPR015943">
    <property type="entry name" value="WD40/YVTN_repeat-like_dom_sf"/>
</dbReference>
<dbReference type="InterPro" id="IPR011048">
    <property type="entry name" value="Haem_d1_sf"/>
</dbReference>
<dbReference type="SUPFAM" id="SSF51004">
    <property type="entry name" value="C-terminal (heme d1) domain of cytochrome cd1-nitrite reductase"/>
    <property type="match status" value="1"/>
</dbReference>
<dbReference type="Pfam" id="PF16471">
    <property type="entry name" value="JIP_LZII"/>
    <property type="match status" value="1"/>
</dbReference>
<dbReference type="RefSeq" id="XP_022253347.1">
    <property type="nucleotide sequence ID" value="XM_022397639.1"/>
</dbReference>
<feature type="compositionally biased region" description="Low complexity" evidence="6">
    <location>
        <begin position="691"/>
        <end position="705"/>
    </location>
</feature>
<feature type="region of interest" description="Disordered" evidence="6">
    <location>
        <begin position="642"/>
        <end position="663"/>
    </location>
</feature>
<keyword evidence="4 5" id="KW-0175">Coiled coil</keyword>
<feature type="region of interest" description="Disordered" evidence="6">
    <location>
        <begin position="894"/>
        <end position="972"/>
    </location>
</feature>
<dbReference type="Pfam" id="PF09744">
    <property type="entry name" value="RH1"/>
    <property type="match status" value="1"/>
</dbReference>
<evidence type="ECO:0000256" key="1">
    <source>
        <dbReference type="ARBA" id="ARBA00004496"/>
    </source>
</evidence>
<evidence type="ECO:0000313" key="9">
    <source>
        <dbReference type="Proteomes" id="UP000694941"/>
    </source>
</evidence>
<feature type="domain" description="RH2" evidence="8">
    <location>
        <begin position="501"/>
        <end position="566"/>
    </location>
</feature>
<comment type="subcellular location">
    <subcellularLocation>
        <location evidence="1">Cytoplasm</location>
    </subcellularLocation>
</comment>
<evidence type="ECO:0000256" key="5">
    <source>
        <dbReference type="SAM" id="Coils"/>
    </source>
</evidence>
<accession>A0ABM1TBU1</accession>
<evidence type="ECO:0000313" key="10">
    <source>
        <dbReference type="RefSeq" id="XP_022253347.1"/>
    </source>
</evidence>
<feature type="compositionally biased region" description="Basic and acidic residues" evidence="6">
    <location>
        <begin position="927"/>
        <end position="943"/>
    </location>
</feature>
<dbReference type="PANTHER" id="PTHR13886:SF4">
    <property type="entry name" value="JNK-INTERACTING PROTEIN 3"/>
    <property type="match status" value="1"/>
</dbReference>
<feature type="compositionally biased region" description="Polar residues" evidence="6">
    <location>
        <begin position="16"/>
        <end position="25"/>
    </location>
</feature>
<evidence type="ECO:0000259" key="8">
    <source>
        <dbReference type="PROSITE" id="PS51777"/>
    </source>
</evidence>
<feature type="coiled-coil region" evidence="5">
    <location>
        <begin position="73"/>
        <end position="174"/>
    </location>
</feature>
<dbReference type="Proteomes" id="UP000694941">
    <property type="component" value="Unplaced"/>
</dbReference>
<dbReference type="InterPro" id="IPR034744">
    <property type="entry name" value="RH2"/>
</dbReference>
<feature type="compositionally biased region" description="Basic and acidic residues" evidence="6">
    <location>
        <begin position="477"/>
        <end position="490"/>
    </location>
</feature>
<dbReference type="GeneID" id="106469206"/>
<gene>
    <name evidence="10" type="primary">LOC106469206</name>
</gene>
<organism evidence="9 10">
    <name type="scientific">Limulus polyphemus</name>
    <name type="common">Atlantic horseshoe crab</name>
    <dbReference type="NCBI Taxonomy" id="6850"/>
    <lineage>
        <taxon>Eukaryota</taxon>
        <taxon>Metazoa</taxon>
        <taxon>Ecdysozoa</taxon>
        <taxon>Arthropoda</taxon>
        <taxon>Chelicerata</taxon>
        <taxon>Merostomata</taxon>
        <taxon>Xiphosura</taxon>
        <taxon>Limulidae</taxon>
        <taxon>Limulus</taxon>
    </lineage>
</organism>
<evidence type="ECO:0000256" key="6">
    <source>
        <dbReference type="SAM" id="MobiDB-lite"/>
    </source>
</evidence>